<evidence type="ECO:0000313" key="13">
    <source>
        <dbReference type="Proteomes" id="UP000694404"/>
    </source>
</evidence>
<evidence type="ECO:0000256" key="11">
    <source>
        <dbReference type="SAM" id="MobiDB-lite"/>
    </source>
</evidence>
<reference evidence="12" key="2">
    <citation type="submission" date="2025-09" db="UniProtKB">
        <authorList>
            <consortium name="Ensembl"/>
        </authorList>
    </citation>
    <scope>IDENTIFICATION</scope>
</reference>
<dbReference type="GO" id="GO:0003677">
    <property type="term" value="F:DNA binding"/>
    <property type="evidence" value="ECO:0007669"/>
    <property type="project" value="InterPro"/>
</dbReference>
<accession>A0A8C0IY32</accession>
<dbReference type="AlphaFoldDB" id="A0A8C0IY32"/>
<dbReference type="Gene3D" id="2.20.28.30">
    <property type="entry name" value="RNA polymerase ii, chain L"/>
    <property type="match status" value="1"/>
</dbReference>
<dbReference type="Ensembl" id="ENSCABT00000026175.1">
    <property type="protein sequence ID" value="ENSCABP00000023891.1"/>
    <property type="gene ID" value="ENSCABG00000017587.1"/>
</dbReference>
<dbReference type="InterPro" id="IPR039747">
    <property type="entry name" value="RPABC4"/>
</dbReference>
<reference evidence="12" key="1">
    <citation type="submission" date="2025-08" db="UniProtKB">
        <authorList>
            <consortium name="Ensembl"/>
        </authorList>
    </citation>
    <scope>IDENTIFICATION</scope>
</reference>
<keyword evidence="4" id="KW-0862">Zinc</keyword>
<dbReference type="Pfam" id="PF03604">
    <property type="entry name" value="Zn_ribbon_RPAB4"/>
    <property type="match status" value="1"/>
</dbReference>
<dbReference type="GO" id="GO:0006351">
    <property type="term" value="P:DNA-templated transcription"/>
    <property type="evidence" value="ECO:0007669"/>
    <property type="project" value="InterPro"/>
</dbReference>
<evidence type="ECO:0000256" key="10">
    <source>
        <dbReference type="ARBA" id="ARBA00081585"/>
    </source>
</evidence>
<feature type="region of interest" description="Disordered" evidence="11">
    <location>
        <begin position="68"/>
        <end position="88"/>
    </location>
</feature>
<evidence type="ECO:0000256" key="1">
    <source>
        <dbReference type="ARBA" id="ARBA00004604"/>
    </source>
</evidence>
<comment type="subcellular location">
    <subcellularLocation>
        <location evidence="1">Nucleus</location>
        <location evidence="1">Nucleolus</location>
    </subcellularLocation>
</comment>
<keyword evidence="2" id="KW-0479">Metal-binding</keyword>
<dbReference type="SUPFAM" id="SSF63393">
    <property type="entry name" value="RNA polymerase subunits"/>
    <property type="match status" value="1"/>
</dbReference>
<organism evidence="12 13">
    <name type="scientific">Chelonoidis abingdonii</name>
    <name type="common">Abingdon island giant tortoise</name>
    <name type="synonym">Testudo abingdonii</name>
    <dbReference type="NCBI Taxonomy" id="106734"/>
    <lineage>
        <taxon>Eukaryota</taxon>
        <taxon>Metazoa</taxon>
        <taxon>Chordata</taxon>
        <taxon>Craniata</taxon>
        <taxon>Vertebrata</taxon>
        <taxon>Euteleostomi</taxon>
        <taxon>Archelosauria</taxon>
        <taxon>Testudinata</taxon>
        <taxon>Testudines</taxon>
        <taxon>Cryptodira</taxon>
        <taxon>Durocryptodira</taxon>
        <taxon>Testudinoidea</taxon>
        <taxon>Testudinidae</taxon>
        <taxon>Chelonoidis</taxon>
    </lineage>
</organism>
<evidence type="ECO:0000256" key="4">
    <source>
        <dbReference type="ARBA" id="ARBA00022833"/>
    </source>
</evidence>
<dbReference type="GO" id="GO:0003899">
    <property type="term" value="F:DNA-directed RNA polymerase activity"/>
    <property type="evidence" value="ECO:0007669"/>
    <property type="project" value="InterPro"/>
</dbReference>
<proteinExistence type="inferred from homology"/>
<evidence type="ECO:0000256" key="5">
    <source>
        <dbReference type="ARBA" id="ARBA00023163"/>
    </source>
</evidence>
<dbReference type="GO" id="GO:0005666">
    <property type="term" value="C:RNA polymerase III complex"/>
    <property type="evidence" value="ECO:0007669"/>
    <property type="project" value="TreeGrafter"/>
</dbReference>
<dbReference type="GO" id="GO:0008270">
    <property type="term" value="F:zinc ion binding"/>
    <property type="evidence" value="ECO:0007669"/>
    <property type="project" value="UniProtKB-KW"/>
</dbReference>
<dbReference type="GO" id="GO:0005665">
    <property type="term" value="C:RNA polymerase II, core complex"/>
    <property type="evidence" value="ECO:0007669"/>
    <property type="project" value="TreeGrafter"/>
</dbReference>
<evidence type="ECO:0000256" key="7">
    <source>
        <dbReference type="ARBA" id="ARBA00025770"/>
    </source>
</evidence>
<evidence type="ECO:0000256" key="9">
    <source>
        <dbReference type="ARBA" id="ARBA00070322"/>
    </source>
</evidence>
<dbReference type="InterPro" id="IPR029040">
    <property type="entry name" value="RPABC4/Spt4"/>
</dbReference>
<dbReference type="PANTHER" id="PTHR12056">
    <property type="entry name" value="DNA-DIRECTED RNA POLYMERASES I, II, AND III"/>
    <property type="match status" value="1"/>
</dbReference>
<dbReference type="FunFam" id="2.20.28.30:FF:000001">
    <property type="entry name" value="DNA-directed RNA polymerases I, II, and III subunit RPABC4"/>
    <property type="match status" value="1"/>
</dbReference>
<keyword evidence="6" id="KW-0539">Nucleus</keyword>
<name>A0A8C0IY32_CHEAB</name>
<comment type="function">
    <text evidence="8">DNA-dependent RNA polymerase catalyzes the transcription of DNA into RNA using the four ribonucleoside triphosphates as substrates. Common component of RNA polymerases I, II and III which synthesize ribosomal RNA precursors, mRNA precursors and many functional non-coding RNAs, and a small RNAs, such as 5S rRNA and tRNAs, respectively.</text>
</comment>
<evidence type="ECO:0000256" key="8">
    <source>
        <dbReference type="ARBA" id="ARBA00054640"/>
    </source>
</evidence>
<evidence type="ECO:0000256" key="3">
    <source>
        <dbReference type="ARBA" id="ARBA00022771"/>
    </source>
</evidence>
<evidence type="ECO:0000256" key="6">
    <source>
        <dbReference type="ARBA" id="ARBA00023242"/>
    </source>
</evidence>
<keyword evidence="3" id="KW-0863">Zinc-finger</keyword>
<dbReference type="GO" id="GO:0005736">
    <property type="term" value="C:RNA polymerase I complex"/>
    <property type="evidence" value="ECO:0007669"/>
    <property type="project" value="TreeGrafter"/>
</dbReference>
<dbReference type="Proteomes" id="UP000694404">
    <property type="component" value="Unplaced"/>
</dbReference>
<protein>
    <recommendedName>
        <fullName evidence="9">DNA-directed RNA polymerases I, II, and III subunit RPABC4</fullName>
    </recommendedName>
    <alternativeName>
        <fullName evidence="10">DNA-directed RNA polymerase II subunit K</fullName>
    </alternativeName>
</protein>
<dbReference type="SMART" id="SM00659">
    <property type="entry name" value="RPOLCX"/>
    <property type="match status" value="1"/>
</dbReference>
<evidence type="ECO:0000313" key="12">
    <source>
        <dbReference type="Ensembl" id="ENSCABP00000023891.1"/>
    </source>
</evidence>
<dbReference type="InterPro" id="IPR006591">
    <property type="entry name" value="RNAP_P/RPABC4"/>
</dbReference>
<sequence>MYVAENQCLLEQDAINGPAHFCQHESNSRLFHSELVSDQSVAVWSSQLPQCNRHAHLQWQGGSHSCVLAPGTRSGQNTDSQKDVQPPKQQPMIYICGECDTKNEIKARDPIRCRERGYRIMYKKRTRRLVVFDAR</sequence>
<dbReference type="PANTHER" id="PTHR12056:SF4">
    <property type="entry name" value="DNA-DIRECTED RNA POLYMERASES I, II, AND III SUBUNIT RPABC4"/>
    <property type="match status" value="1"/>
</dbReference>
<keyword evidence="5" id="KW-0804">Transcription</keyword>
<evidence type="ECO:0000256" key="2">
    <source>
        <dbReference type="ARBA" id="ARBA00022723"/>
    </source>
</evidence>
<keyword evidence="13" id="KW-1185">Reference proteome</keyword>
<comment type="similarity">
    <text evidence="7">Belongs to the archaeal Rpo12/eukaryotic RPC10 RNA polymerase subunit family.</text>
</comment>
<dbReference type="GeneTree" id="ENSGT00390000008918"/>